<keyword evidence="1" id="KW-1133">Transmembrane helix</keyword>
<feature type="transmembrane region" description="Helical" evidence="1">
    <location>
        <begin position="16"/>
        <end position="37"/>
    </location>
</feature>
<accession>A0ABX8K6F5</accession>
<name>A0ABX8K6F5_9ENTR</name>
<organism evidence="2 3">
    <name type="scientific">Citrobacter pasteurii</name>
    <dbReference type="NCBI Taxonomy" id="1563222"/>
    <lineage>
        <taxon>Bacteria</taxon>
        <taxon>Pseudomonadati</taxon>
        <taxon>Pseudomonadota</taxon>
        <taxon>Gammaproteobacteria</taxon>
        <taxon>Enterobacterales</taxon>
        <taxon>Enterobacteriaceae</taxon>
        <taxon>Citrobacter</taxon>
    </lineage>
</organism>
<evidence type="ECO:0000313" key="3">
    <source>
        <dbReference type="Proteomes" id="UP000683579"/>
    </source>
</evidence>
<dbReference type="EMBL" id="CP077262">
    <property type="protein sequence ID" value="QXA44604.1"/>
    <property type="molecule type" value="Genomic_DNA"/>
</dbReference>
<keyword evidence="1" id="KW-0472">Membrane</keyword>
<evidence type="ECO:0000313" key="2">
    <source>
        <dbReference type="EMBL" id="QXA44604.1"/>
    </source>
</evidence>
<protein>
    <submittedName>
        <fullName evidence="2">Uncharacterized protein</fullName>
    </submittedName>
</protein>
<gene>
    <name evidence="2" type="ORF">I6L54_22090</name>
</gene>
<sequence>MDNKMEIFSWANFGNVLTWLSVFASIVGGIYTILVYIRVADIENKYLVKVRLPELISKLQDQNKDLPKLLSEFEQDNTSNKKKSAVSASVHSTIIILEDVKRKLELDKNQFKYSSPPISKWLLSVTDEKLSRMLSSRHLDIEGLWGIQSELSSVIMHLEQINLDLGWTRS</sequence>
<dbReference type="Proteomes" id="UP000683579">
    <property type="component" value="Chromosome"/>
</dbReference>
<proteinExistence type="predicted"/>
<reference evidence="2 3" key="1">
    <citation type="submission" date="2021-06" db="EMBL/GenBank/DDBJ databases">
        <title>FDA dAtabase for Regulatory Grade micrObial Sequences (FDA-ARGOS): Supporting development and validation of Infectious Disease Dx tests.</title>
        <authorList>
            <person name="Sproer C."/>
            <person name="Gronow S."/>
            <person name="Severitt S."/>
            <person name="Schroder I."/>
            <person name="Tallon L."/>
            <person name="Sadzewicz L."/>
            <person name="Zhao X."/>
            <person name="Boylan J."/>
            <person name="Ott S."/>
            <person name="Bowen H."/>
            <person name="Vavikolanu K."/>
            <person name="Mehta A."/>
            <person name="Aluvathingal J."/>
            <person name="Nadendla S."/>
            <person name="Lowell S."/>
            <person name="Myers T."/>
            <person name="Yan Y."/>
        </authorList>
    </citation>
    <scope>NUCLEOTIDE SEQUENCE [LARGE SCALE GENOMIC DNA]</scope>
    <source>
        <strain evidence="2 3">FDAARGOS 1424</strain>
    </source>
</reference>
<keyword evidence="1" id="KW-0812">Transmembrane</keyword>
<keyword evidence="3" id="KW-1185">Reference proteome</keyword>
<evidence type="ECO:0000256" key="1">
    <source>
        <dbReference type="SAM" id="Phobius"/>
    </source>
</evidence>
<dbReference type="RefSeq" id="WP_040230314.1">
    <property type="nucleotide sequence ID" value="NZ_CDHL01000014.1"/>
</dbReference>